<dbReference type="SUPFAM" id="SSF51905">
    <property type="entry name" value="FAD/NAD(P)-binding domain"/>
    <property type="match status" value="1"/>
</dbReference>
<evidence type="ECO:0000313" key="16">
    <source>
        <dbReference type="Proteomes" id="UP000381093"/>
    </source>
</evidence>
<dbReference type="SUPFAM" id="SSF57802">
    <property type="entry name" value="Rubredoxin-like"/>
    <property type="match status" value="1"/>
</dbReference>
<proteinExistence type="inferred from homology"/>
<dbReference type="InterPro" id="IPR050260">
    <property type="entry name" value="FAD-bd_OxRdtase"/>
</dbReference>
<keyword evidence="10" id="KW-0479">Metal-binding</keyword>
<evidence type="ECO:0000256" key="2">
    <source>
        <dbReference type="ARBA" id="ARBA00001974"/>
    </source>
</evidence>
<dbReference type="PANTHER" id="PTHR43429:SF3">
    <property type="entry name" value="NITRITE REDUCTASE [NAD(P)H]"/>
    <property type="match status" value="1"/>
</dbReference>
<dbReference type="PRINTS" id="PR00368">
    <property type="entry name" value="FADPNR"/>
</dbReference>
<keyword evidence="8" id="KW-0813">Transport</keyword>
<dbReference type="Proteomes" id="UP000381093">
    <property type="component" value="Unassembled WGS sequence"/>
</dbReference>
<dbReference type="InterPro" id="IPR024935">
    <property type="entry name" value="Rubredoxin_dom"/>
</dbReference>
<dbReference type="InterPro" id="IPR018527">
    <property type="entry name" value="Rubredoxin_Fe_BS"/>
</dbReference>
<dbReference type="EC" id="1.18.1.-" evidence="15"/>
<evidence type="ECO:0000256" key="7">
    <source>
        <dbReference type="ARBA" id="ARBA00006442"/>
    </source>
</evidence>
<evidence type="ECO:0000256" key="8">
    <source>
        <dbReference type="ARBA" id="ARBA00022448"/>
    </source>
</evidence>
<keyword evidence="13" id="KW-0408">Iron</keyword>
<evidence type="ECO:0000256" key="13">
    <source>
        <dbReference type="ARBA" id="ARBA00023004"/>
    </source>
</evidence>
<gene>
    <name evidence="15" type="primary">norW</name>
    <name evidence="15" type="ORF">PS710_01104</name>
</gene>
<dbReference type="CDD" id="cd00730">
    <property type="entry name" value="rubredoxin"/>
    <property type="match status" value="1"/>
</dbReference>
<dbReference type="AlphaFoldDB" id="A0A5E7AVS6"/>
<dbReference type="GO" id="GO:0016491">
    <property type="term" value="F:oxidoreductase activity"/>
    <property type="evidence" value="ECO:0007669"/>
    <property type="project" value="UniProtKB-KW"/>
</dbReference>
<evidence type="ECO:0000256" key="11">
    <source>
        <dbReference type="ARBA" id="ARBA00022827"/>
    </source>
</evidence>
<keyword evidence="9" id="KW-0285">Flavoprotein</keyword>
<comment type="pathway">
    <text evidence="5">Hydrocarbon metabolism; alkane degradation.</text>
</comment>
<dbReference type="InterPro" id="IPR023753">
    <property type="entry name" value="FAD/NAD-binding_dom"/>
</dbReference>
<dbReference type="FunFam" id="2.20.28.10:FF:000001">
    <property type="entry name" value="Rubredoxin"/>
    <property type="match status" value="1"/>
</dbReference>
<comment type="similarity">
    <text evidence="6">Belongs to the rubredoxin family.</text>
</comment>
<evidence type="ECO:0000256" key="10">
    <source>
        <dbReference type="ARBA" id="ARBA00022723"/>
    </source>
</evidence>
<dbReference type="Gene3D" id="3.50.50.60">
    <property type="entry name" value="FAD/NAD(P)-binding domain"/>
    <property type="match status" value="2"/>
</dbReference>
<dbReference type="EMBL" id="CABVHW010000002">
    <property type="protein sequence ID" value="VVN80814.1"/>
    <property type="molecule type" value="Genomic_DNA"/>
</dbReference>
<evidence type="ECO:0000256" key="9">
    <source>
        <dbReference type="ARBA" id="ARBA00022630"/>
    </source>
</evidence>
<dbReference type="PROSITE" id="PS50903">
    <property type="entry name" value="RUBREDOXIN_LIKE"/>
    <property type="match status" value="1"/>
</dbReference>
<protein>
    <submittedName>
        <fullName evidence="15">Nitric oxide reductase FlRd-NAD(+) reductase</fullName>
        <ecNumber evidence="15">1.18.1.-</ecNumber>
    </submittedName>
</protein>
<evidence type="ECO:0000256" key="4">
    <source>
        <dbReference type="ARBA" id="ARBA00004496"/>
    </source>
</evidence>
<keyword evidence="11" id="KW-0274">FAD</keyword>
<dbReference type="InterPro" id="IPR036188">
    <property type="entry name" value="FAD/NAD-bd_sf"/>
</dbReference>
<keyword evidence="12" id="KW-0249">Electron transport</keyword>
<evidence type="ECO:0000256" key="1">
    <source>
        <dbReference type="ARBA" id="ARBA00001965"/>
    </source>
</evidence>
<evidence type="ECO:0000259" key="14">
    <source>
        <dbReference type="PROSITE" id="PS50903"/>
    </source>
</evidence>
<dbReference type="InterPro" id="IPR024934">
    <property type="entry name" value="Rubredoxin-like_dom"/>
</dbReference>
<comment type="cofactor">
    <cofactor evidence="1">
        <name>Fe(3+)</name>
        <dbReference type="ChEBI" id="CHEBI:29034"/>
    </cofactor>
</comment>
<evidence type="ECO:0000256" key="3">
    <source>
        <dbReference type="ARBA" id="ARBA00002792"/>
    </source>
</evidence>
<organism evidence="15 16">
    <name type="scientific">Pseudomonas fluorescens</name>
    <dbReference type="NCBI Taxonomy" id="294"/>
    <lineage>
        <taxon>Bacteria</taxon>
        <taxon>Pseudomonadati</taxon>
        <taxon>Pseudomonadota</taxon>
        <taxon>Gammaproteobacteria</taxon>
        <taxon>Pseudomonadales</taxon>
        <taxon>Pseudomonadaceae</taxon>
        <taxon>Pseudomonas</taxon>
    </lineage>
</organism>
<evidence type="ECO:0000256" key="5">
    <source>
        <dbReference type="ARBA" id="ARBA00004933"/>
    </source>
</evidence>
<dbReference type="GO" id="GO:0043448">
    <property type="term" value="P:alkane catabolic process"/>
    <property type="evidence" value="ECO:0007669"/>
    <property type="project" value="UniProtKB-UniPathway"/>
</dbReference>
<dbReference type="PROSITE" id="PS00202">
    <property type="entry name" value="RUBREDOXIN"/>
    <property type="match status" value="1"/>
</dbReference>
<sequence>MSSIVEAWKQFICRACGLIYDEELGDPDSGLAPGTRFEDIPEDWECPLCGVTKVDFEPFVQREAVPSCAPVGPSQEPGIVVVGAGMAGWAAVEAIRALDAETPITLISACVGNLYHKPELSVALSRGMVADAIVRESANDAAKRLGVKLYTETFVVGLATGLHQLRTTRGTLQYTKLILAQGAKPILPPEFPPHLCWRVNDLAGWSGLQFQLQTEPQRVAIVGAGMIGCEMAEDFAKAGHKVTLIDRQSLPLGALLPTQAAERLKANQLKCGIDYIGGVQVKTITDLGAGVKSISTTCGVVIEIDHIVTAIGLATESRLARIAGLEFERGIKVNPATLQTSSPDVFALGDCISLDGIACRFIEPIAKQAKAIAHGALGIPGDAYVHAQPIIRLKTRSLPIEIHGAPCQEGEWVVVEEDLNYLVMHQIVNGQPSSRLRVGSSKVA</sequence>
<dbReference type="PRINTS" id="PR00163">
    <property type="entry name" value="RUBREDOXIN"/>
</dbReference>
<dbReference type="PANTHER" id="PTHR43429">
    <property type="entry name" value="PYRIDINE NUCLEOTIDE-DISULFIDE OXIDOREDUCTASE DOMAIN-CONTAINING"/>
    <property type="match status" value="1"/>
</dbReference>
<evidence type="ECO:0000313" key="15">
    <source>
        <dbReference type="EMBL" id="VVN80814.1"/>
    </source>
</evidence>
<dbReference type="UniPathway" id="UPA00191"/>
<comment type="function">
    <text evidence="3">Involved in the hydrocarbon hydroxylating system, which transfers electrons from NADH to rubredoxin reductase and then through rubredoxin to alkane 1 monooxygenase.</text>
</comment>
<feature type="domain" description="Rubredoxin-like" evidence="14">
    <location>
        <begin position="8"/>
        <end position="59"/>
    </location>
</feature>
<comment type="cofactor">
    <cofactor evidence="2">
        <name>FAD</name>
        <dbReference type="ChEBI" id="CHEBI:57692"/>
    </cofactor>
</comment>
<dbReference type="GO" id="GO:0005506">
    <property type="term" value="F:iron ion binding"/>
    <property type="evidence" value="ECO:0007669"/>
    <property type="project" value="InterPro"/>
</dbReference>
<dbReference type="GO" id="GO:0005737">
    <property type="term" value="C:cytoplasm"/>
    <property type="evidence" value="ECO:0007669"/>
    <property type="project" value="UniProtKB-SubCell"/>
</dbReference>
<dbReference type="Pfam" id="PF07992">
    <property type="entry name" value="Pyr_redox_2"/>
    <property type="match status" value="1"/>
</dbReference>
<accession>A0A5E7AVS6</accession>
<name>A0A5E7AVS6_PSEFL</name>
<comment type="subcellular location">
    <subcellularLocation>
        <location evidence="4">Cytoplasm</location>
    </subcellularLocation>
</comment>
<keyword evidence="15" id="KW-0560">Oxidoreductase</keyword>
<comment type="similarity">
    <text evidence="7">Belongs to the FAD-dependent oxidoreductase family.</text>
</comment>
<dbReference type="Pfam" id="PF00301">
    <property type="entry name" value="Rubredoxin"/>
    <property type="match status" value="1"/>
</dbReference>
<dbReference type="RefSeq" id="WP_150763552.1">
    <property type="nucleotide sequence ID" value="NZ_CABVHW010000002.1"/>
</dbReference>
<dbReference type="PRINTS" id="PR00411">
    <property type="entry name" value="PNDRDTASEI"/>
</dbReference>
<evidence type="ECO:0000256" key="6">
    <source>
        <dbReference type="ARBA" id="ARBA00005337"/>
    </source>
</evidence>
<dbReference type="Gene3D" id="2.20.28.10">
    <property type="match status" value="1"/>
</dbReference>
<reference evidence="15 16" key="1">
    <citation type="submission" date="2019-09" db="EMBL/GenBank/DDBJ databases">
        <authorList>
            <person name="Chandra G."/>
            <person name="Truman W A."/>
        </authorList>
    </citation>
    <scope>NUCLEOTIDE SEQUENCE [LARGE SCALE GENOMIC DNA]</scope>
    <source>
        <strain evidence="15">PS710</strain>
    </source>
</reference>
<evidence type="ECO:0000256" key="12">
    <source>
        <dbReference type="ARBA" id="ARBA00022982"/>
    </source>
</evidence>